<name>A0A2P2BWA4_9FIRM</name>
<feature type="transmembrane region" description="Helical" evidence="5">
    <location>
        <begin position="66"/>
        <end position="87"/>
    </location>
</feature>
<feature type="transmembrane region" description="Helical" evidence="5">
    <location>
        <begin position="267"/>
        <end position="287"/>
    </location>
</feature>
<evidence type="ECO:0000256" key="5">
    <source>
        <dbReference type="SAM" id="Phobius"/>
    </source>
</evidence>
<dbReference type="GO" id="GO:0005262">
    <property type="term" value="F:calcium channel activity"/>
    <property type="evidence" value="ECO:0007669"/>
    <property type="project" value="TreeGrafter"/>
</dbReference>
<reference evidence="7 8" key="1">
    <citation type="submission" date="2014-09" db="EMBL/GenBank/DDBJ databases">
        <authorList>
            <person name="Hornung B.V."/>
        </authorList>
    </citation>
    <scope>NUCLEOTIDE SEQUENCE [LARGE SCALE GENOMIC DNA]</scope>
    <source>
        <strain evidence="7 8">FRIFI</strain>
    </source>
</reference>
<dbReference type="AlphaFoldDB" id="A0A2P2BWA4"/>
<evidence type="ECO:0000256" key="4">
    <source>
        <dbReference type="ARBA" id="ARBA00023136"/>
    </source>
</evidence>
<dbReference type="NCBIfam" id="TIGR00367">
    <property type="entry name" value="calcium/sodium antiporter"/>
    <property type="match status" value="1"/>
</dbReference>
<dbReference type="InterPro" id="IPR004481">
    <property type="entry name" value="K/Na/Ca-exchanger"/>
</dbReference>
<feature type="transmembrane region" description="Helical" evidence="5">
    <location>
        <begin position="175"/>
        <end position="193"/>
    </location>
</feature>
<dbReference type="InterPro" id="IPR044880">
    <property type="entry name" value="NCX_ion-bd_dom_sf"/>
</dbReference>
<comment type="subcellular location">
    <subcellularLocation>
        <location evidence="1">Membrane</location>
        <topology evidence="1">Multi-pass membrane protein</topology>
    </subcellularLocation>
</comment>
<feature type="transmembrane region" description="Helical" evidence="5">
    <location>
        <begin position="209"/>
        <end position="231"/>
    </location>
</feature>
<gene>
    <name evidence="7" type="ORF">FRIFI_1945</name>
</gene>
<dbReference type="PANTHER" id="PTHR10846">
    <property type="entry name" value="SODIUM/POTASSIUM/CALCIUM EXCHANGER"/>
    <property type="match status" value="1"/>
</dbReference>
<dbReference type="PANTHER" id="PTHR10846:SF8">
    <property type="entry name" value="INNER MEMBRANE PROTEIN YRBG"/>
    <property type="match status" value="1"/>
</dbReference>
<feature type="transmembrane region" description="Helical" evidence="5">
    <location>
        <begin position="238"/>
        <end position="261"/>
    </location>
</feature>
<evidence type="ECO:0000256" key="1">
    <source>
        <dbReference type="ARBA" id="ARBA00004141"/>
    </source>
</evidence>
<feature type="domain" description="Sodium/calcium exchanger membrane region" evidence="6">
    <location>
        <begin position="174"/>
        <end position="314"/>
    </location>
</feature>
<evidence type="ECO:0000256" key="3">
    <source>
        <dbReference type="ARBA" id="ARBA00022989"/>
    </source>
</evidence>
<dbReference type="GO" id="GO:0008273">
    <property type="term" value="F:calcium, potassium:sodium antiporter activity"/>
    <property type="evidence" value="ECO:0007669"/>
    <property type="project" value="TreeGrafter"/>
</dbReference>
<feature type="transmembrane region" description="Helical" evidence="5">
    <location>
        <begin position="299"/>
        <end position="315"/>
    </location>
</feature>
<evidence type="ECO:0000313" key="7">
    <source>
        <dbReference type="EMBL" id="CEI73474.1"/>
    </source>
</evidence>
<keyword evidence="4 5" id="KW-0472">Membrane</keyword>
<protein>
    <submittedName>
        <fullName evidence="7">K+-dependent Na+/Ca+ exchanger-like protein</fullName>
    </submittedName>
</protein>
<dbReference type="Pfam" id="PF01699">
    <property type="entry name" value="Na_Ca_ex"/>
    <property type="match status" value="2"/>
</dbReference>
<evidence type="ECO:0000256" key="2">
    <source>
        <dbReference type="ARBA" id="ARBA00022692"/>
    </source>
</evidence>
<keyword evidence="3 5" id="KW-1133">Transmembrane helix</keyword>
<dbReference type="RefSeq" id="WP_166505739.1">
    <property type="nucleotide sequence ID" value="NZ_JAKNTL010000007.1"/>
</dbReference>
<feature type="transmembrane region" description="Helical" evidence="5">
    <location>
        <begin position="99"/>
        <end position="116"/>
    </location>
</feature>
<sequence>MSYILLIIGFLILIKGADVFVVGSSSIAKTLKVPTLIIGLTIVAFGTSAPEAAVSITAALKGSNDMAIANVVGSNIFNFLCVLGVVAIINPIKVQKSTIIKEFPFAVLATIVLSILSHDIKFQGYTQNALTRADGLMLLTLFGIFMYYLVEMAITSKEEMEIDQADESIPMSKSILMSIFGIIGIIVGGQFVVDSASNIALAWGMSENLVGLTIVSIGTSLPEFVTSIVAARKGESDIAIGNVVGSNLFNILFVLGISSFISNIQVHSIVFVDMMIMIIITILTYIFAGTKQRINKKEGILLVIMYILYMTFIIIRK</sequence>
<accession>A0A2P2BWA4</accession>
<feature type="transmembrane region" description="Helical" evidence="5">
    <location>
        <begin position="6"/>
        <end position="24"/>
    </location>
</feature>
<dbReference type="GO" id="GO:0006874">
    <property type="term" value="P:intracellular calcium ion homeostasis"/>
    <property type="evidence" value="ECO:0007669"/>
    <property type="project" value="TreeGrafter"/>
</dbReference>
<organism evidence="7 8">
    <name type="scientific">Romboutsia hominis</name>
    <dbReference type="NCBI Taxonomy" id="1507512"/>
    <lineage>
        <taxon>Bacteria</taxon>
        <taxon>Bacillati</taxon>
        <taxon>Bacillota</taxon>
        <taxon>Clostridia</taxon>
        <taxon>Peptostreptococcales</taxon>
        <taxon>Peptostreptococcaceae</taxon>
        <taxon>Romboutsia</taxon>
    </lineage>
</organism>
<feature type="transmembrane region" description="Helical" evidence="5">
    <location>
        <begin position="136"/>
        <end position="154"/>
    </location>
</feature>
<proteinExistence type="predicted"/>
<keyword evidence="2 5" id="KW-0812">Transmembrane</keyword>
<dbReference type="Proteomes" id="UP000245695">
    <property type="component" value="Chromosome 1"/>
</dbReference>
<keyword evidence="8" id="KW-1185">Reference proteome</keyword>
<evidence type="ECO:0000259" key="6">
    <source>
        <dbReference type="Pfam" id="PF01699"/>
    </source>
</evidence>
<feature type="transmembrane region" description="Helical" evidence="5">
    <location>
        <begin position="36"/>
        <end position="60"/>
    </location>
</feature>
<dbReference type="EMBL" id="LN650648">
    <property type="protein sequence ID" value="CEI73474.1"/>
    <property type="molecule type" value="Genomic_DNA"/>
</dbReference>
<feature type="domain" description="Sodium/calcium exchanger membrane region" evidence="6">
    <location>
        <begin position="2"/>
        <end position="149"/>
    </location>
</feature>
<dbReference type="InterPro" id="IPR004837">
    <property type="entry name" value="NaCa_Exmemb"/>
</dbReference>
<dbReference type="Gene3D" id="1.20.1420.30">
    <property type="entry name" value="NCX, central ion-binding region"/>
    <property type="match status" value="1"/>
</dbReference>
<dbReference type="KEGG" id="rhom:FRIFI_1945"/>
<evidence type="ECO:0000313" key="8">
    <source>
        <dbReference type="Proteomes" id="UP000245695"/>
    </source>
</evidence>
<dbReference type="GO" id="GO:0005886">
    <property type="term" value="C:plasma membrane"/>
    <property type="evidence" value="ECO:0007669"/>
    <property type="project" value="TreeGrafter"/>
</dbReference>